<dbReference type="AlphaFoldDB" id="N9REV7"/>
<gene>
    <name evidence="2" type="ORF">F888_03030</name>
</gene>
<keyword evidence="1" id="KW-0732">Signal</keyword>
<protein>
    <submittedName>
        <fullName evidence="2">Uncharacterized protein</fullName>
    </submittedName>
</protein>
<organism evidence="2 3">
    <name type="scientific">Acinetobacter courvalinii</name>
    <dbReference type="NCBI Taxonomy" id="280147"/>
    <lineage>
        <taxon>Bacteria</taxon>
        <taxon>Pseudomonadati</taxon>
        <taxon>Pseudomonadota</taxon>
        <taxon>Gammaproteobacteria</taxon>
        <taxon>Moraxellales</taxon>
        <taxon>Moraxellaceae</taxon>
        <taxon>Acinetobacter</taxon>
    </lineage>
</organism>
<accession>N9REV7</accession>
<dbReference type="InterPro" id="IPR011050">
    <property type="entry name" value="Pectin_lyase_fold/virulence"/>
</dbReference>
<dbReference type="STRING" id="1217698.F888_03030"/>
<keyword evidence="3" id="KW-1185">Reference proteome</keyword>
<dbReference type="RefSeq" id="WP_005287777.1">
    <property type="nucleotide sequence ID" value="NZ_BMDA01000001.1"/>
</dbReference>
<dbReference type="SUPFAM" id="SSF51126">
    <property type="entry name" value="Pectin lyase-like"/>
    <property type="match status" value="1"/>
</dbReference>
<proteinExistence type="predicted"/>
<evidence type="ECO:0000256" key="1">
    <source>
        <dbReference type="SAM" id="SignalP"/>
    </source>
</evidence>
<name>N9REV7_9GAMM</name>
<dbReference type="HOGENOM" id="CLU_671993_0_0_6"/>
<evidence type="ECO:0000313" key="3">
    <source>
        <dbReference type="Proteomes" id="UP000013200"/>
    </source>
</evidence>
<dbReference type="GeneID" id="80102864"/>
<reference evidence="2 3" key="1">
    <citation type="submission" date="2013-02" db="EMBL/GenBank/DDBJ databases">
        <title>The Genome Sequence of Acinetobacter sp. NIPH 3623.</title>
        <authorList>
            <consortium name="The Broad Institute Genome Sequencing Platform"/>
            <consortium name="The Broad Institute Genome Sequencing Center for Infectious Disease"/>
            <person name="Cerqueira G."/>
            <person name="Feldgarden M."/>
            <person name="Courvalin P."/>
            <person name="Perichon B."/>
            <person name="Grillot-Courvalin C."/>
            <person name="Clermont D."/>
            <person name="Rocha E."/>
            <person name="Yoon E.-J."/>
            <person name="Nemec A."/>
            <person name="Walker B."/>
            <person name="Young S.K."/>
            <person name="Zeng Q."/>
            <person name="Gargeya S."/>
            <person name="Fitzgerald M."/>
            <person name="Haas B."/>
            <person name="Abouelleil A."/>
            <person name="Alvarado L."/>
            <person name="Arachchi H.M."/>
            <person name="Berlin A.M."/>
            <person name="Chapman S.B."/>
            <person name="Dewar J."/>
            <person name="Goldberg J."/>
            <person name="Griggs A."/>
            <person name="Gujja S."/>
            <person name="Hansen M."/>
            <person name="Howarth C."/>
            <person name="Imamovic A."/>
            <person name="Larimer J."/>
            <person name="McCowan C."/>
            <person name="Murphy C."/>
            <person name="Neiman D."/>
            <person name="Pearson M."/>
            <person name="Priest M."/>
            <person name="Roberts A."/>
            <person name="Saif S."/>
            <person name="Shea T."/>
            <person name="Sisk P."/>
            <person name="Sykes S."/>
            <person name="Wortman J."/>
            <person name="Nusbaum C."/>
            <person name="Birren B."/>
        </authorList>
    </citation>
    <scope>NUCLEOTIDE SEQUENCE [LARGE SCALE GENOMIC DNA]</scope>
    <source>
        <strain evidence="2 3">NIPH 3623</strain>
    </source>
</reference>
<comment type="caution">
    <text evidence="2">The sequence shown here is derived from an EMBL/GenBank/DDBJ whole genome shotgun (WGS) entry which is preliminary data.</text>
</comment>
<dbReference type="EMBL" id="APSA01000007">
    <property type="protein sequence ID" value="ENX37687.1"/>
    <property type="molecule type" value="Genomic_DNA"/>
</dbReference>
<evidence type="ECO:0000313" key="2">
    <source>
        <dbReference type="EMBL" id="ENX37687.1"/>
    </source>
</evidence>
<feature type="chain" id="PRO_5004150852" evidence="1">
    <location>
        <begin position="20"/>
        <end position="409"/>
    </location>
</feature>
<feature type="signal peptide" evidence="1">
    <location>
        <begin position="1"/>
        <end position="19"/>
    </location>
</feature>
<sequence length="409" mass="45080">MKNKYWICAFLLVPVVGCAQDSNPSESVKDKALSTREGNYQLNAVARTDLGNYFDVRSFGVKPDKKTDWTNKIDEIIKEIGPNSTLYIPSGVDWDYRGVYSKMKDYQTIIDDSGRDKPRKVWQNSRYIWYKTNSETEKTSGNTFGIAGNYHPAFFIDTWSDGINGRRSSVIFRDHGEAKWQLVSNPGSDIRDFSIVQYGSKVYGTRSLVIGHQDGPAWGKYAFNAPISKNTTTSYTFGKPPSVKENDAFSTQYSRPDTDTGGFTQIYKYGNDISYRTDILKDGTKIDTLKNDGKITTNSNGAITGSRLNIIAPKSSIALTKDKSGSFVSNVNASGAILITLPKAEPGINYEISVDSKNSISIKPNGFDSLAGLASGQALQSASIQSKVKLVAVSNSVWSVQQNGVWSNR</sequence>
<dbReference type="Proteomes" id="UP000013200">
    <property type="component" value="Unassembled WGS sequence"/>
</dbReference>
<dbReference type="PATRIC" id="fig|1217698.3.peg.2959"/>